<dbReference type="Gene3D" id="3.90.640.10">
    <property type="entry name" value="Actin, Chain A, domain 4"/>
    <property type="match status" value="1"/>
</dbReference>
<gene>
    <name evidence="5" type="ORF">ADEAN_000620600</name>
</gene>
<keyword evidence="3 4" id="KW-0067">ATP-binding</keyword>
<dbReference type="FunFam" id="3.30.420.40:FF:000004">
    <property type="entry name" value="Molecular chaperone DnaK"/>
    <property type="match status" value="1"/>
</dbReference>
<dbReference type="GO" id="GO:0140662">
    <property type="term" value="F:ATP-dependent protein folding chaperone"/>
    <property type="evidence" value="ECO:0007669"/>
    <property type="project" value="InterPro"/>
</dbReference>
<proteinExistence type="inferred from homology"/>
<keyword evidence="6" id="KW-1185">Reference proteome</keyword>
<dbReference type="InterPro" id="IPR043129">
    <property type="entry name" value="ATPase_NBD"/>
</dbReference>
<dbReference type="VEuPathDB" id="TriTrypDB:ADEAN_000620600"/>
<dbReference type="CDD" id="cd24028">
    <property type="entry name" value="ASKHA_NBD_HSP70_HSPA1-like"/>
    <property type="match status" value="1"/>
</dbReference>
<dbReference type="Proteomes" id="UP000515908">
    <property type="component" value="Chromosome 12"/>
</dbReference>
<dbReference type="PROSITE" id="PS01036">
    <property type="entry name" value="HSP70_3"/>
    <property type="match status" value="1"/>
</dbReference>
<dbReference type="FunFam" id="3.30.30.30:FF:000001">
    <property type="entry name" value="heat shock 70 kDa protein-like"/>
    <property type="match status" value="1"/>
</dbReference>
<dbReference type="InterPro" id="IPR018181">
    <property type="entry name" value="Heat_shock_70_CS"/>
</dbReference>
<evidence type="ECO:0000256" key="2">
    <source>
        <dbReference type="ARBA" id="ARBA00022741"/>
    </source>
</evidence>
<organism evidence="5 6">
    <name type="scientific">Angomonas deanei</name>
    <dbReference type="NCBI Taxonomy" id="59799"/>
    <lineage>
        <taxon>Eukaryota</taxon>
        <taxon>Discoba</taxon>
        <taxon>Euglenozoa</taxon>
        <taxon>Kinetoplastea</taxon>
        <taxon>Metakinetoplastina</taxon>
        <taxon>Trypanosomatida</taxon>
        <taxon>Trypanosomatidae</taxon>
        <taxon>Strigomonadinae</taxon>
        <taxon>Angomonas</taxon>
    </lineage>
</organism>
<sequence>MNEVFDGAIGIDLGTTFSCVAVLLNDQVQVIPNDQGNRTTPSCVAFHADDVLVGDAAKNLVARGAPGIVYDAKRMIGCRFSEKSIQEDSRRWPFTVKAGEQDRVLIEVDFKGEKLSLSPEQISSKVLEYLKHCAEKYIGKRVTKAVITVPAYFNDAQRDRTKAAAAIAGLEVLRIVNEPTAAALCYGLGIGSGTGEQQGKEKAIDVVVFDFGGGTFDVSVITIDAGSFAVRATAGDTHLGGQDVDSNLLKYVADNLMAQHNINIHENTRQLAKLRAACEKTKRALSHSTSEELVMDGLLPGGDEYTINISRAKLEELNAKLFDQCIAVVQKALKDAAITPEEIAEVILVGGSSRIPKLQEKLTALFKGKKLCGAVNPDEAVAIGAAVQGSILSSSPEQQSAKTADVVLMDVVPLSIGVEVDNGKFDVIIPRNTTIPYKAVKEYSTVEDYQQDVDIVVYEGERPLTKHNHKLGEFSLEGITRAKKGVPTINVTFSVDADGLLTITATEAAAGKSKSLTVQNSERLSDEEMSQMIEMAKKFQKEDSLQVVKEDTRHTLEGLFQEINTSLATMKQPPSAKLQKRVKFLPHGEDWVREKLDHYESVREINEKADKIKHLCDKALKRAQTGVERVPIEETQDGGRV</sequence>
<name>A0A7G2CH88_9TRYP</name>
<evidence type="ECO:0000313" key="5">
    <source>
        <dbReference type="EMBL" id="CAD2218715.1"/>
    </source>
</evidence>
<dbReference type="PROSITE" id="PS00297">
    <property type="entry name" value="HSP70_1"/>
    <property type="match status" value="1"/>
</dbReference>
<dbReference type="SUPFAM" id="SSF53067">
    <property type="entry name" value="Actin-like ATPase domain"/>
    <property type="match status" value="2"/>
</dbReference>
<evidence type="ECO:0000256" key="3">
    <source>
        <dbReference type="ARBA" id="ARBA00022840"/>
    </source>
</evidence>
<dbReference type="OrthoDB" id="2401965at2759"/>
<dbReference type="FunFam" id="3.90.640.10:FF:000010">
    <property type="entry name" value="heat shock 70 kDa protein 14"/>
    <property type="match status" value="1"/>
</dbReference>
<dbReference type="EMBL" id="LR877156">
    <property type="protein sequence ID" value="CAD2218715.1"/>
    <property type="molecule type" value="Genomic_DNA"/>
</dbReference>
<dbReference type="PRINTS" id="PR00301">
    <property type="entry name" value="HEATSHOCK70"/>
</dbReference>
<dbReference type="GO" id="GO:0005524">
    <property type="term" value="F:ATP binding"/>
    <property type="evidence" value="ECO:0007669"/>
    <property type="project" value="UniProtKB-KW"/>
</dbReference>
<comment type="similarity">
    <text evidence="1 4">Belongs to the heat shock protein 70 family.</text>
</comment>
<dbReference type="AlphaFoldDB" id="A0A7G2CH88"/>
<evidence type="ECO:0000256" key="1">
    <source>
        <dbReference type="ARBA" id="ARBA00007381"/>
    </source>
</evidence>
<dbReference type="InterPro" id="IPR029047">
    <property type="entry name" value="HSP70_peptide-bd_sf"/>
</dbReference>
<evidence type="ECO:0000313" key="6">
    <source>
        <dbReference type="Proteomes" id="UP000515908"/>
    </source>
</evidence>
<dbReference type="InterPro" id="IPR013126">
    <property type="entry name" value="Hsp_70_fam"/>
</dbReference>
<reference evidence="5 6" key="1">
    <citation type="submission" date="2020-08" db="EMBL/GenBank/DDBJ databases">
        <authorList>
            <person name="Newling K."/>
            <person name="Davey J."/>
            <person name="Forrester S."/>
        </authorList>
    </citation>
    <scope>NUCLEOTIDE SEQUENCE [LARGE SCALE GENOMIC DNA]</scope>
    <source>
        <strain evidence="6">Crithidia deanei Carvalho (ATCC PRA-265)</strain>
    </source>
</reference>
<dbReference type="Gene3D" id="2.60.34.10">
    <property type="entry name" value="Substrate Binding Domain Of DNAk, Chain A, domain 1"/>
    <property type="match status" value="1"/>
</dbReference>
<dbReference type="FunFam" id="2.60.34.10:FF:000023">
    <property type="entry name" value="70 kDa heat shock cognate protein"/>
    <property type="match status" value="1"/>
</dbReference>
<accession>A0A7G2CH88</accession>
<protein>
    <submittedName>
        <fullName evidence="5">Hsp70 protein/MreB/Mbl protein, putative</fullName>
    </submittedName>
</protein>
<dbReference type="Gene3D" id="3.30.420.40">
    <property type="match status" value="2"/>
</dbReference>
<dbReference type="PANTHER" id="PTHR19375">
    <property type="entry name" value="HEAT SHOCK PROTEIN 70KDA"/>
    <property type="match status" value="1"/>
</dbReference>
<dbReference type="Gene3D" id="3.30.30.30">
    <property type="match status" value="1"/>
</dbReference>
<dbReference type="Pfam" id="PF00012">
    <property type="entry name" value="HSP70"/>
    <property type="match status" value="1"/>
</dbReference>
<evidence type="ECO:0000256" key="4">
    <source>
        <dbReference type="RuleBase" id="RU003322"/>
    </source>
</evidence>
<keyword evidence="2 4" id="KW-0547">Nucleotide-binding</keyword>
<dbReference type="SUPFAM" id="SSF100920">
    <property type="entry name" value="Heat shock protein 70kD (HSP70), peptide-binding domain"/>
    <property type="match status" value="1"/>
</dbReference>
<dbReference type="PROSITE" id="PS00329">
    <property type="entry name" value="HSP70_2"/>
    <property type="match status" value="1"/>
</dbReference>